<keyword evidence="1" id="KW-0614">Plasmid</keyword>
<organism evidence="1">
    <name type="scientific">Ralstonia solanacearum CFBP2957</name>
    <dbReference type="NCBI Taxonomy" id="859656"/>
    <lineage>
        <taxon>Bacteria</taxon>
        <taxon>Pseudomonadati</taxon>
        <taxon>Pseudomonadota</taxon>
        <taxon>Betaproteobacteria</taxon>
        <taxon>Burkholderiales</taxon>
        <taxon>Burkholderiaceae</taxon>
        <taxon>Ralstonia</taxon>
        <taxon>Ralstonia solanacearum species complex</taxon>
    </lineage>
</organism>
<sequence>MASGTASEATKRTFNDKIVLPGKFAGALGKRRSREERRRASARRRRELETVPPAQVLCQSDRHRHAGAGIRWFVGRYGVLRAVPRYRASTCGVCNLRVAV</sequence>
<gene>
    <name evidence="1" type="ORF">RCFBP_mp10245</name>
</gene>
<geneLocation type="plasmid" evidence="1">
    <name>RCFBPv3_mp</name>
</geneLocation>
<protein>
    <submittedName>
        <fullName evidence="1">Uncharacterized protein</fullName>
    </submittedName>
</protein>
<accession>D8P299</accession>
<proteinExistence type="predicted"/>
<name>D8P299_RALSL</name>
<reference evidence="1" key="2">
    <citation type="submission" date="2010-02" db="EMBL/GenBank/DDBJ databases">
        <authorList>
            <person name="Genoscope - CEA"/>
        </authorList>
    </citation>
    <scope>NUCLEOTIDE SEQUENCE</scope>
    <source>
        <strain evidence="1">CFBP2957</strain>
        <plasmid evidence="1">RCFBPv3_mp</plasmid>
    </source>
</reference>
<dbReference type="EMBL" id="FP885907">
    <property type="protein sequence ID" value="CBJ53035.1"/>
    <property type="molecule type" value="Genomic_DNA"/>
</dbReference>
<dbReference type="AlphaFoldDB" id="D8P299"/>
<reference evidence="1" key="1">
    <citation type="journal article" date="2010" name="BMC Genomics">
        <title>Genomes of three tomato pathogens within the Ralstonia solanacearum species complex reveal significant evolutionary divergence.</title>
        <authorList>
            <person name="Remenant B."/>
            <person name="Coupat-Goutaland B."/>
            <person name="Guidot A."/>
            <person name="Cellier G."/>
            <person name="Wicker E."/>
            <person name="Allen C."/>
            <person name="Fegan M."/>
            <person name="Pruvost O."/>
            <person name="Elbaz M."/>
            <person name="Calteau A."/>
            <person name="Salvignol G."/>
            <person name="Mornico D."/>
            <person name="Mangenot S."/>
            <person name="Barbe V."/>
            <person name="Medigue C."/>
            <person name="Prior P."/>
        </authorList>
    </citation>
    <scope>NUCLEOTIDE SEQUENCE [LARGE SCALE GENOMIC DNA]</scope>
    <source>
        <strain evidence="1">CFBP2957</strain>
        <plasmid evidence="1">RCFBPv3_mp</plasmid>
    </source>
</reference>
<evidence type="ECO:0000313" key="1">
    <source>
        <dbReference type="EMBL" id="CBJ53035.1"/>
    </source>
</evidence>